<evidence type="ECO:0000313" key="2">
    <source>
        <dbReference type="EMBL" id="MBM7584185.1"/>
    </source>
</evidence>
<dbReference type="EMBL" id="JAFBDZ010000001">
    <property type="protein sequence ID" value="MBM7584185.1"/>
    <property type="molecule type" value="Genomic_DNA"/>
</dbReference>
<feature type="domain" description="HDOD" evidence="1">
    <location>
        <begin position="6"/>
        <end position="193"/>
    </location>
</feature>
<sequence length="193" mass="22332">MSTHDVPTFFHSYYDVIQNLEVSEPSIERISKLIEQDLSLSYKLLKLINSPAYRLKHKIESIRQAIVLLGLLEIQRWIYVLAVREQTGIRNQLSEEVIKLCLTRAKMCELIASKMFSLQKSHSFFLIGMFSLMDSILSLPMEKILEDLPLQDEICDALKGKQNSMKYVLDLVVAIEQAGWHEVNFINQMSKIK</sequence>
<proteinExistence type="predicted"/>
<reference evidence="2 3" key="1">
    <citation type="submission" date="2021-01" db="EMBL/GenBank/DDBJ databases">
        <title>Genomic Encyclopedia of Type Strains, Phase IV (KMG-IV): sequencing the most valuable type-strain genomes for metagenomic binning, comparative biology and taxonomic classification.</title>
        <authorList>
            <person name="Goeker M."/>
        </authorList>
    </citation>
    <scope>NUCLEOTIDE SEQUENCE [LARGE SCALE GENOMIC DNA]</scope>
    <source>
        <strain evidence="2 3">DSM 24834</strain>
    </source>
</reference>
<name>A0ABS2N8K3_9BACI</name>
<gene>
    <name evidence="2" type="ORF">JOC86_000722</name>
</gene>
<dbReference type="InterPro" id="IPR013976">
    <property type="entry name" value="HDOD"/>
</dbReference>
<evidence type="ECO:0000259" key="1">
    <source>
        <dbReference type="PROSITE" id="PS51833"/>
    </source>
</evidence>
<protein>
    <submittedName>
        <fullName evidence="2">C-di-GMP-related signal transduction protein</fullName>
    </submittedName>
</protein>
<dbReference type="SUPFAM" id="SSF109604">
    <property type="entry name" value="HD-domain/PDEase-like"/>
    <property type="match status" value="1"/>
</dbReference>
<comment type="caution">
    <text evidence="2">The sequence shown here is derived from an EMBL/GenBank/DDBJ whole genome shotgun (WGS) entry which is preliminary data.</text>
</comment>
<dbReference type="Gene3D" id="1.10.3210.10">
    <property type="entry name" value="Hypothetical protein af1432"/>
    <property type="match status" value="1"/>
</dbReference>
<dbReference type="RefSeq" id="WP_205168369.1">
    <property type="nucleotide sequence ID" value="NZ_JAFBDZ010000001.1"/>
</dbReference>
<dbReference type="InterPro" id="IPR052340">
    <property type="entry name" value="RNase_Y/CdgJ"/>
</dbReference>
<dbReference type="Pfam" id="PF08668">
    <property type="entry name" value="HDOD"/>
    <property type="match status" value="1"/>
</dbReference>
<dbReference type="PROSITE" id="PS51833">
    <property type="entry name" value="HDOD"/>
    <property type="match status" value="1"/>
</dbReference>
<dbReference type="PANTHER" id="PTHR33525">
    <property type="match status" value="1"/>
</dbReference>
<organism evidence="2 3">
    <name type="scientific">Rossellomorea pakistanensis</name>
    <dbReference type="NCBI Taxonomy" id="992288"/>
    <lineage>
        <taxon>Bacteria</taxon>
        <taxon>Bacillati</taxon>
        <taxon>Bacillota</taxon>
        <taxon>Bacilli</taxon>
        <taxon>Bacillales</taxon>
        <taxon>Bacillaceae</taxon>
        <taxon>Rossellomorea</taxon>
    </lineage>
</organism>
<dbReference type="Proteomes" id="UP001646157">
    <property type="component" value="Unassembled WGS sequence"/>
</dbReference>
<dbReference type="PANTHER" id="PTHR33525:SF4">
    <property type="entry name" value="CYCLIC DI-GMP PHOSPHODIESTERASE CDGJ"/>
    <property type="match status" value="1"/>
</dbReference>
<evidence type="ECO:0000313" key="3">
    <source>
        <dbReference type="Proteomes" id="UP001646157"/>
    </source>
</evidence>
<keyword evidence="3" id="KW-1185">Reference proteome</keyword>
<accession>A0ABS2N8K3</accession>